<evidence type="ECO:0008006" key="3">
    <source>
        <dbReference type="Google" id="ProtNLM"/>
    </source>
</evidence>
<protein>
    <recommendedName>
        <fullName evidence="3">DUF2634 domain-containing protein</fullName>
    </recommendedName>
</protein>
<dbReference type="InterPro" id="IPR020288">
    <property type="entry name" value="Sheath_initiator"/>
</dbReference>
<dbReference type="Pfam" id="PF10934">
    <property type="entry name" value="Sheath_initiator"/>
    <property type="match status" value="1"/>
</dbReference>
<gene>
    <name evidence="1" type="ORF">D7V94_13410</name>
</gene>
<sequence>MKDILLDGEGDIALTKEGDISLVTSPVQAALIKLRWFFKEWVFDPEKGIPWFESILIKNPDIDGIKKLLIREMLDVDDVLEVPVMDIFFNPEKRTALVKFQLRTNEKTFEKEVELRG</sequence>
<name>A0A3A9AGA8_9FIRM</name>
<accession>A0A3A9AGA8</accession>
<dbReference type="RefSeq" id="WP_120470602.1">
    <property type="nucleotide sequence ID" value="NZ_RAYQ01000014.1"/>
</dbReference>
<dbReference type="Proteomes" id="UP000280696">
    <property type="component" value="Unassembled WGS sequence"/>
</dbReference>
<keyword evidence="2" id="KW-1185">Reference proteome</keyword>
<proteinExistence type="predicted"/>
<evidence type="ECO:0000313" key="1">
    <source>
        <dbReference type="EMBL" id="RKI90427.1"/>
    </source>
</evidence>
<organism evidence="1 2">
    <name type="scientific">Parablautia intestinalis</name>
    <dbReference type="NCBI Taxonomy" id="2320100"/>
    <lineage>
        <taxon>Bacteria</taxon>
        <taxon>Bacillati</taxon>
        <taxon>Bacillota</taxon>
        <taxon>Clostridia</taxon>
        <taxon>Lachnospirales</taxon>
        <taxon>Lachnospiraceae</taxon>
        <taxon>Parablautia</taxon>
    </lineage>
</organism>
<comment type="caution">
    <text evidence="1">The sequence shown here is derived from an EMBL/GenBank/DDBJ whole genome shotgun (WGS) entry which is preliminary data.</text>
</comment>
<dbReference type="AlphaFoldDB" id="A0A3A9AGA8"/>
<dbReference type="OrthoDB" id="9812969at2"/>
<evidence type="ECO:0000313" key="2">
    <source>
        <dbReference type="Proteomes" id="UP000280696"/>
    </source>
</evidence>
<reference evidence="1 2" key="1">
    <citation type="submission" date="2018-09" db="EMBL/GenBank/DDBJ databases">
        <title>Murine metabolic-syndrome-specific gut microbial biobank.</title>
        <authorList>
            <person name="Liu C."/>
        </authorList>
    </citation>
    <scope>NUCLEOTIDE SEQUENCE [LARGE SCALE GENOMIC DNA]</scope>
    <source>
        <strain evidence="1 2">0.1xD8-82</strain>
    </source>
</reference>
<dbReference type="EMBL" id="RAYQ01000014">
    <property type="protein sequence ID" value="RKI90427.1"/>
    <property type="molecule type" value="Genomic_DNA"/>
</dbReference>